<reference evidence="3" key="1">
    <citation type="submission" date="2013-02" db="EMBL/GenBank/DDBJ databases">
        <authorList>
            <person name="Hughes D."/>
        </authorList>
    </citation>
    <scope>NUCLEOTIDE SEQUENCE</scope>
    <source>
        <strain>Durham</strain>
        <strain evidence="3">NC isolate 2 -- Noor lab</strain>
    </source>
</reference>
<feature type="compositionally biased region" description="Polar residues" evidence="1">
    <location>
        <begin position="110"/>
        <end position="119"/>
    </location>
</feature>
<evidence type="ECO:0000313" key="2">
    <source>
        <dbReference type="EnsemblMetazoa" id="MESCA009923-PA"/>
    </source>
</evidence>
<reference evidence="2" key="2">
    <citation type="submission" date="2015-06" db="UniProtKB">
        <authorList>
            <consortium name="EnsemblMetazoa"/>
        </authorList>
    </citation>
    <scope>IDENTIFICATION</scope>
</reference>
<dbReference type="STRING" id="36166.T1H169"/>
<evidence type="ECO:0000313" key="3">
    <source>
        <dbReference type="Proteomes" id="UP000015102"/>
    </source>
</evidence>
<feature type="compositionally biased region" description="Low complexity" evidence="1">
    <location>
        <begin position="271"/>
        <end position="293"/>
    </location>
</feature>
<feature type="region of interest" description="Disordered" evidence="1">
    <location>
        <begin position="110"/>
        <end position="136"/>
    </location>
</feature>
<feature type="compositionally biased region" description="Polar residues" evidence="1">
    <location>
        <begin position="81"/>
        <end position="90"/>
    </location>
</feature>
<dbReference type="HOGENOM" id="CLU_864053_0_0_1"/>
<protein>
    <submittedName>
        <fullName evidence="2">Uncharacterized protein</fullName>
    </submittedName>
</protein>
<feature type="region of interest" description="Disordered" evidence="1">
    <location>
        <begin position="251"/>
        <end position="322"/>
    </location>
</feature>
<dbReference type="Proteomes" id="UP000015102">
    <property type="component" value="Unassembled WGS sequence"/>
</dbReference>
<organism evidence="2 3">
    <name type="scientific">Megaselia scalaris</name>
    <name type="common">Humpbacked fly</name>
    <name type="synonym">Phora scalaris</name>
    <dbReference type="NCBI Taxonomy" id="36166"/>
    <lineage>
        <taxon>Eukaryota</taxon>
        <taxon>Metazoa</taxon>
        <taxon>Ecdysozoa</taxon>
        <taxon>Arthropoda</taxon>
        <taxon>Hexapoda</taxon>
        <taxon>Insecta</taxon>
        <taxon>Pterygota</taxon>
        <taxon>Neoptera</taxon>
        <taxon>Endopterygota</taxon>
        <taxon>Diptera</taxon>
        <taxon>Brachycera</taxon>
        <taxon>Muscomorpha</taxon>
        <taxon>Platypezoidea</taxon>
        <taxon>Phoridae</taxon>
        <taxon>Megaseliini</taxon>
        <taxon>Megaselia</taxon>
    </lineage>
</organism>
<accession>T1H169</accession>
<dbReference type="EnsemblMetazoa" id="MESCA009923-RA">
    <property type="protein sequence ID" value="MESCA009923-PA"/>
    <property type="gene ID" value="MESCA009923"/>
</dbReference>
<feature type="region of interest" description="Disordered" evidence="1">
    <location>
        <begin position="60"/>
        <end position="96"/>
    </location>
</feature>
<proteinExistence type="predicted"/>
<feature type="compositionally biased region" description="Polar residues" evidence="1">
    <location>
        <begin position="60"/>
        <end position="71"/>
    </location>
</feature>
<dbReference type="AlphaFoldDB" id="T1H169"/>
<keyword evidence="3" id="KW-1185">Reference proteome</keyword>
<evidence type="ECO:0000256" key="1">
    <source>
        <dbReference type="SAM" id="MobiDB-lite"/>
    </source>
</evidence>
<feature type="compositionally biased region" description="Polar residues" evidence="1">
    <location>
        <begin position="251"/>
        <end position="270"/>
    </location>
</feature>
<sequence>MSSREVDYEKQFKDDLEKATALSLETLALEEFRRSKLGYISPAETQKFTLNYRSQIQSATTTNYQPQTAATSPPRPENDLISFSSPTVKQPKSEDENPTLKFLKDLNQQYNSQPATPQGMQLVPYFPSAQQTPPNNQIQLHQQQQQRLTNEELQKLYSMPPPQTMPQYTPNVFPAPFRQTVPSVVPTTVPVPASYCGYYGFVVPQPQQQLYTSHHPMQPQLHQQQQQPQTMFPQPAFQPLSSEKALVLRTSSPVPATGPAQSLQQSIPGTSIQRSNSGSSISLAASMPSSAAAQVNAEMKRKLSKKQSSIVKDDLIDLGVDE</sequence>
<dbReference type="EMBL" id="CAQQ02386564">
    <property type="status" value="NOT_ANNOTATED_CDS"/>
    <property type="molecule type" value="Genomic_DNA"/>
</dbReference>
<name>T1H169_MEGSC</name>